<comment type="caution">
    <text evidence="1">The sequence shown here is derived from an EMBL/GenBank/DDBJ whole genome shotgun (WGS) entry which is preliminary data.</text>
</comment>
<dbReference type="EMBL" id="AAGJQW010000005">
    <property type="protein sequence ID" value="EBO7979550.1"/>
    <property type="molecule type" value="Genomic_DNA"/>
</dbReference>
<name>A0A5U1Q2G3_SALER</name>
<protein>
    <submittedName>
        <fullName evidence="1">Uncharacterized protein</fullName>
    </submittedName>
</protein>
<sequence>MTPIFFLNGTNCCVEGDNIMSKKYQPLLITHYMSTWVTITEAVEITTKAIKQKITPSDIYRHALSGNILLSVYFQSPVILKKIQTFNGKIKFRQFEGDLLDKLCMLDRDGFIYGQNLRLCTEARYVCPVQQIIDTPLIGYEYVLIQRILARELKFPSPIVGARKTNHGIIVRFSEELFQIFETMSWKERVEKQISRLPKNTALDVIKKLTEVTAIKYNHNGCFPLYTLPPDACFVIRHTEVERLINLYKKRESHPISPSRMTTPLSRLFWLACKHNDTISPLLNHPYKLLSIFEQWASDDGIGEKLDAETLKNALKRGSPSSTSLSG</sequence>
<proteinExistence type="predicted"/>
<dbReference type="AlphaFoldDB" id="A0A5U1Q2G3"/>
<organism evidence="1">
    <name type="scientific">Salmonella enterica</name>
    <name type="common">Salmonella choleraesuis</name>
    <dbReference type="NCBI Taxonomy" id="28901"/>
    <lineage>
        <taxon>Bacteria</taxon>
        <taxon>Pseudomonadati</taxon>
        <taxon>Pseudomonadota</taxon>
        <taxon>Gammaproteobacteria</taxon>
        <taxon>Enterobacterales</taxon>
        <taxon>Enterobacteriaceae</taxon>
        <taxon>Salmonella</taxon>
    </lineage>
</organism>
<evidence type="ECO:0000313" key="1">
    <source>
        <dbReference type="EMBL" id="EBO7979550.1"/>
    </source>
</evidence>
<accession>A0A5U1Q2G3</accession>
<reference evidence="1" key="1">
    <citation type="submission" date="2018-09" db="EMBL/GenBank/DDBJ databases">
        <authorList>
            <consortium name="Veterinary Laboratory Investigation and Response Network"/>
        </authorList>
    </citation>
    <scope>NUCLEOTIDE SEQUENCE</scope>
    <source>
        <strain evidence="1">SAL-18-VL-SD-NC-0003</strain>
    </source>
</reference>
<gene>
    <name evidence="1" type="ORF">D3F83_08435</name>
</gene>